<keyword evidence="6" id="KW-1185">Reference proteome</keyword>
<evidence type="ECO:0000256" key="2">
    <source>
        <dbReference type="ARBA" id="ARBA00022525"/>
    </source>
</evidence>
<evidence type="ECO:0000256" key="3">
    <source>
        <dbReference type="SAM" id="MobiDB-lite"/>
    </source>
</evidence>
<feature type="compositionally biased region" description="Acidic residues" evidence="3">
    <location>
        <begin position="586"/>
        <end position="641"/>
    </location>
</feature>
<proteinExistence type="predicted"/>
<dbReference type="GO" id="GO:0005576">
    <property type="term" value="C:extracellular region"/>
    <property type="evidence" value="ECO:0007669"/>
    <property type="project" value="UniProtKB-SubCell"/>
</dbReference>
<dbReference type="InterPro" id="IPR050557">
    <property type="entry name" value="RTX_toxin/Mannuronan_C5-epim"/>
</dbReference>
<comment type="subcellular location">
    <subcellularLocation>
        <location evidence="1">Secreted</location>
    </subcellularLocation>
</comment>
<gene>
    <name evidence="5" type="ORF">PH603_02670</name>
</gene>
<feature type="compositionally biased region" description="Polar residues" evidence="3">
    <location>
        <begin position="137"/>
        <end position="164"/>
    </location>
</feature>
<dbReference type="KEGG" id="gso:PH603_02670"/>
<name>A0AAF0BLW6_9PROT</name>
<evidence type="ECO:0000313" key="5">
    <source>
        <dbReference type="EMBL" id="WCL54662.1"/>
    </source>
</evidence>
<dbReference type="Pfam" id="PF13448">
    <property type="entry name" value="DUF4114"/>
    <property type="match status" value="1"/>
</dbReference>
<dbReference type="PANTHER" id="PTHR38340">
    <property type="entry name" value="S-LAYER PROTEIN"/>
    <property type="match status" value="1"/>
</dbReference>
<organism evidence="5 6">
    <name type="scientific">Gimibacter soli</name>
    <dbReference type="NCBI Taxonomy" id="3024400"/>
    <lineage>
        <taxon>Bacteria</taxon>
        <taxon>Pseudomonadati</taxon>
        <taxon>Pseudomonadota</taxon>
        <taxon>Alphaproteobacteria</taxon>
        <taxon>Kordiimonadales</taxon>
        <taxon>Temperatibacteraceae</taxon>
        <taxon>Gimibacter</taxon>
    </lineage>
</organism>
<feature type="region of interest" description="Disordered" evidence="3">
    <location>
        <begin position="862"/>
        <end position="959"/>
    </location>
</feature>
<feature type="compositionally biased region" description="Polar residues" evidence="3">
    <location>
        <begin position="51"/>
        <end position="66"/>
    </location>
</feature>
<keyword evidence="2" id="KW-0964">Secreted</keyword>
<protein>
    <submittedName>
        <fullName evidence="5">DUF4114 domain-containing protein</fullName>
    </submittedName>
</protein>
<sequence length="1066" mass="111828">MTDRTETTKSNTPSADEELALSTPVTNNPDDEALLTGGTDFEVSDDAISPNLHTGTGSEGEATQSGVDGAGDGYSASGYTESDPAAKSSGDTVDGSENVQTGTESRDDEIYAGDNAEGSSAAPAADDQSVDILDQDAGTTDASSPISARSTDTFTVQEPVSGQTDEPVDEVEPEPEPQPEEPVDEVEPEPEPQPEESVDEVEPEPEPQPEEPIDEVEPEPEPQPEEPVDEVEPEPEPQPEEPVDEVEPEPEPQPEEPIDEVEPEPEPQPEEPVDEVEPEPEQEPQPEEPVDEVEPEPEPQPEEPVDDGNNGHGNDEDGVDESNPGRGGGGPTGENNEQQAEEPVDEVEPEPEPQPEEPVDEVTPPPPAEPRDLGTVTANNANSLPGIKVYTVNLHNEVGTVDKVDGGMGVDEPDDRIGQIEFDPKTGKSEQLVMELDEDATEMTWSVDRLYANEERDGYKGTDETGRYEIFNDGVKVGEGQFVANQGSDNGTYTISHSGGFDKVIFSARDFTNGAQSNEDANKDGLADDGSFNNVDSTGKTLTTGASRTDSSDYVVTSVNFKTTLEQQPQQEKPAAEDPPVVPVEQEPEEPVEDVVPEEPVEEEPAEEQPVDEQPAEEEPVAEEEPAAEEPVEEEPVGEDVPEAGAVVVPEPEPEPEAPAPEPVTVKLTFMGEDAGYHSSVGVYRVGQDGNISDVQIVFRDVSNGVSGMNAGQTSATFNNYVEGDKVGVFIVADGWNQNGGYSSLPAGGSYSFVNSSGEQASASDPSVKLVYTAPSGQTYNIKGDVFHAGNDASDLNPDNINHTKIDTSETGDAAIINFEDLKGGGDLDFNDMALKVEVEGGSVEVGGKEITDPDAVVVEEPEAPAEEAVVAPVEDEAPVEEPAADPEAAEQEAANDEQPAEEQPADDTPDAPVIQGTDNQDMLVGGNDAEEIHGAGGGDMVVGGGGNDTIYGEGGADHLNGDAGDDVIVGGEGADMLNGGDGSDVLFAGDGDYVSGGTGAGWVDTLDVSGIEGAGGSADWTLNLTSGSVVEQGADYITLTQDASGHLTTADGSEIEFEGIERING</sequence>
<accession>A0AAF0BLW6</accession>
<feature type="compositionally biased region" description="Acidic residues" evidence="3">
    <location>
        <begin position="874"/>
        <end position="910"/>
    </location>
</feature>
<evidence type="ECO:0000259" key="4">
    <source>
        <dbReference type="Pfam" id="PF13448"/>
    </source>
</evidence>
<feature type="region of interest" description="Disordered" evidence="3">
    <location>
        <begin position="1"/>
        <end position="384"/>
    </location>
</feature>
<evidence type="ECO:0000313" key="6">
    <source>
        <dbReference type="Proteomes" id="UP001217500"/>
    </source>
</evidence>
<dbReference type="PROSITE" id="PS00330">
    <property type="entry name" value="HEMOLYSIN_CALCIUM"/>
    <property type="match status" value="2"/>
</dbReference>
<evidence type="ECO:0000256" key="1">
    <source>
        <dbReference type="ARBA" id="ARBA00004613"/>
    </source>
</evidence>
<dbReference type="SUPFAM" id="SSF51120">
    <property type="entry name" value="beta-Roll"/>
    <property type="match status" value="1"/>
</dbReference>
<feature type="region of interest" description="Disordered" evidence="3">
    <location>
        <begin position="516"/>
        <end position="641"/>
    </location>
</feature>
<dbReference type="GO" id="GO:0005509">
    <property type="term" value="F:calcium ion binding"/>
    <property type="evidence" value="ECO:0007669"/>
    <property type="project" value="InterPro"/>
</dbReference>
<dbReference type="AlphaFoldDB" id="A0AAF0BLW6"/>
<dbReference type="PANTHER" id="PTHR38340:SF1">
    <property type="entry name" value="S-LAYER PROTEIN"/>
    <property type="match status" value="1"/>
</dbReference>
<feature type="compositionally biased region" description="Gly residues" evidence="3">
    <location>
        <begin position="935"/>
        <end position="948"/>
    </location>
</feature>
<feature type="compositionally biased region" description="Polar residues" evidence="3">
    <location>
        <begin position="89"/>
        <end position="103"/>
    </location>
</feature>
<dbReference type="Gene3D" id="2.150.10.10">
    <property type="entry name" value="Serralysin-like metalloprotease, C-terminal"/>
    <property type="match status" value="1"/>
</dbReference>
<dbReference type="InterPro" id="IPR018511">
    <property type="entry name" value="Hemolysin-typ_Ca-bd_CS"/>
</dbReference>
<feature type="compositionally biased region" description="Acidic residues" evidence="3">
    <location>
        <begin position="166"/>
        <end position="306"/>
    </location>
</feature>
<dbReference type="InterPro" id="IPR011049">
    <property type="entry name" value="Serralysin-like_metalloprot_C"/>
</dbReference>
<dbReference type="Pfam" id="PF00353">
    <property type="entry name" value="HemolysinCabind"/>
    <property type="match status" value="2"/>
</dbReference>
<dbReference type="InterPro" id="IPR025193">
    <property type="entry name" value="DUF4114"/>
</dbReference>
<feature type="compositionally biased region" description="Acidic residues" evidence="3">
    <location>
        <begin position="339"/>
        <end position="360"/>
    </location>
</feature>
<dbReference type="Proteomes" id="UP001217500">
    <property type="component" value="Chromosome"/>
</dbReference>
<dbReference type="InterPro" id="IPR001343">
    <property type="entry name" value="Hemolysn_Ca-bd"/>
</dbReference>
<dbReference type="EMBL" id="CP116805">
    <property type="protein sequence ID" value="WCL54662.1"/>
    <property type="molecule type" value="Genomic_DNA"/>
</dbReference>
<dbReference type="RefSeq" id="WP_289504381.1">
    <property type="nucleotide sequence ID" value="NZ_CP116805.1"/>
</dbReference>
<feature type="compositionally biased region" description="Polar residues" evidence="3">
    <location>
        <begin position="531"/>
        <end position="565"/>
    </location>
</feature>
<reference evidence="5" key="1">
    <citation type="submission" date="2023-01" db="EMBL/GenBank/DDBJ databases">
        <title>The genome sequence of Kordiimonadaceae bacterium 6D33.</title>
        <authorList>
            <person name="Liu Y."/>
        </authorList>
    </citation>
    <scope>NUCLEOTIDE SEQUENCE</scope>
    <source>
        <strain evidence="5">6D33</strain>
    </source>
</reference>
<feature type="domain" description="DUF4114" evidence="4">
    <location>
        <begin position="723"/>
        <end position="839"/>
    </location>
</feature>
<dbReference type="PRINTS" id="PR00313">
    <property type="entry name" value="CABNDNGRPT"/>
</dbReference>